<evidence type="ECO:0000313" key="6">
    <source>
        <dbReference type="Proteomes" id="UP000078113"/>
    </source>
</evidence>
<keyword evidence="6" id="KW-1185">Reference proteome</keyword>
<feature type="compositionally biased region" description="Low complexity" evidence="2">
    <location>
        <begin position="281"/>
        <end position="297"/>
    </location>
</feature>
<comment type="caution">
    <text evidence="5">The sequence shown here is derived from an EMBL/GenBank/DDBJ whole genome shotgun (WGS) entry which is preliminary data.</text>
</comment>
<dbReference type="Gene3D" id="1.20.900.10">
    <property type="entry name" value="Dbl homology (DH) domain"/>
    <property type="match status" value="1"/>
</dbReference>
<dbReference type="InterPro" id="IPR000219">
    <property type="entry name" value="DH_dom"/>
</dbReference>
<feature type="compositionally biased region" description="Polar residues" evidence="2">
    <location>
        <begin position="48"/>
        <end position="71"/>
    </location>
</feature>
<feature type="region of interest" description="Disordered" evidence="2">
    <location>
        <begin position="130"/>
        <end position="151"/>
    </location>
</feature>
<keyword evidence="1" id="KW-0344">Guanine-nucleotide releasing factor</keyword>
<dbReference type="InterPro" id="IPR011993">
    <property type="entry name" value="PH-like_dom_sf"/>
</dbReference>
<dbReference type="Proteomes" id="UP000078113">
    <property type="component" value="Unassembled WGS sequence"/>
</dbReference>
<protein>
    <recommendedName>
        <fullName evidence="7">Rho1 guanine nucleotide exchange factor 1</fullName>
    </recommendedName>
</protein>
<dbReference type="InterPro" id="IPR035899">
    <property type="entry name" value="DBL_dom_sf"/>
</dbReference>
<feature type="compositionally biased region" description="Polar residues" evidence="2">
    <location>
        <begin position="630"/>
        <end position="641"/>
    </location>
</feature>
<feature type="compositionally biased region" description="Low complexity" evidence="2">
    <location>
        <begin position="82"/>
        <end position="96"/>
    </location>
</feature>
<feature type="domain" description="DH" evidence="3">
    <location>
        <begin position="656"/>
        <end position="859"/>
    </location>
</feature>
<dbReference type="Gene3D" id="2.30.29.30">
    <property type="entry name" value="Pleckstrin-homology domain (PH domain)/Phosphotyrosine-binding domain (PTB)"/>
    <property type="match status" value="1"/>
</dbReference>
<evidence type="ECO:0008006" key="7">
    <source>
        <dbReference type="Google" id="ProtNLM"/>
    </source>
</evidence>
<gene>
    <name evidence="5" type="ORF">A4X09_0g2106</name>
</gene>
<dbReference type="PROSITE" id="PS50219">
    <property type="entry name" value="CNH"/>
    <property type="match status" value="1"/>
</dbReference>
<feature type="domain" description="CNH" evidence="4">
    <location>
        <begin position="1058"/>
        <end position="1389"/>
    </location>
</feature>
<dbReference type="SUPFAM" id="SSF48065">
    <property type="entry name" value="DBL homology domain (DH-domain)"/>
    <property type="match status" value="1"/>
</dbReference>
<evidence type="ECO:0000256" key="1">
    <source>
        <dbReference type="ARBA" id="ARBA00022658"/>
    </source>
</evidence>
<dbReference type="EMBL" id="LWDG02000058">
    <property type="protein sequence ID" value="KAE8270236.1"/>
    <property type="molecule type" value="Genomic_DNA"/>
</dbReference>
<sequence>MSGHQPRPLPPMPTPGPLRPGGPQAHEEAEVQHQHYQQQQQQQQQYQPWTAQHLPSSDSTQWSYHNQQPTHAPNAPPHSWSAANQYPNPYQAQPYPSSGGATAAQPLPYSHNEAARPDPLALMTFQSGSVDSATTPTANSHPMASLPEQRPPLPFPPTAAHGRTQSFASPSNRIPVQMGNHGGSTDNASLSLNNLHARMSLPGGGFGGAPHVPTGWSVQPSYQVPLPHANGAPRDHGPLPQLPTSVTSSAVVASPTVAELPSFASATSSPHSRPGSGYVNSATSSPRPSHSDSGSGPVHTLAQQLAANSLHHHNANGSGGRYNSNDLEIMPYGHQEIIEEPDQIQYGPTPPRHDNAIQEHHRRSHSPSFRSGSSADYFTMSASPSSGSIVSNTTGMSHSPSAKFVPQGWTVVPSGSNQVDGSLAPPRASTSFSTSSKGTSDDATSATDDDDRRSILSLGSRRAAFSRDLADPNFLANMGIIARDVPLSDHAKGSLVYPGSFTGKALISTLQEVIPAELFVSSQEPTSEEQQMYYARLAAMQVADALREQNLFHEVEWEQGDIIDSEDALYAFSDDTFVRFGAAVRRPSSFFGAAQTGEPGPANEDSGEQGDHGEGGSRDVHTARRRHGNPQRSKTLPWQDTVTPELRSKLGKYEVKRQNTILEAIEHEQQFLADLELLQDLFVDGLKAKNVIAADEYDNFVKVVFGNHRQLASHIRSLVEELHVRQAEQFPIVRSVGDLFLNAALTWREEYCSAIANYPFAANRVQKEDHKNPAFRTFLKECLRDPRAQRHELTTFLYRPVVRLQRYQLYFKSIMEAIQKSREATSTTGRLDEESAEEYETLNTVNQIIHAQVEDAQRDLVTSQYKVDIANFAEAFAATTKRSEFEVDMDLGNPERQLKHRGKVLLDGVEMIAILFDNYFVLAKELKTPGEQTPGAQRLVLAKRPIPVELLETSGFNGQPVSTSLAIFRHLSSRKVSRQVWAFTISHSHGRSEPFTLTVSEESTRREWKSKFEDTCTMRRIVQENVKAWTVSTLNDDVFAVFNSTSSAADAARDPGMKGTVNCTSLFNVLLEGQRRPCIAVGTEQGVFIGPQHSSAIQKVLSLHNVTQMAVMDQLDLMFVLAGNVLWVCRLVDLFVRPQNLTGFGSSPTLQQVSGREDEVLFFSLGMLDSMRVVVYAKKKAYDRGTGFVILETHFDPGWAMRIPFAMRGVNGGPQFKPFGNGRFEIATDVYSLQFRRKGLSLCTARGFELCNIGRNESCAFLPVPAPAAKDDAKAQALQKRIKTAKPMALFKIADNEFLLCYNTFGCFVTPDRGIARDGAVIEWETEPIAFIYRSPYLLAVDPSFVEIRIFNNVTRSATNEPVKALSGRLLQFFRAEQMRLLNTQANDSVDLMPTFDSQRPVQNGLAAGPDQRDPALDSIILGAVKRPKSGARGARTFQAIVEVVPLQYANTTPAVRQQWP</sequence>
<dbReference type="SMART" id="SM00325">
    <property type="entry name" value="RhoGEF"/>
    <property type="match status" value="1"/>
</dbReference>
<feature type="region of interest" description="Disordered" evidence="2">
    <location>
        <begin position="218"/>
        <end position="247"/>
    </location>
</feature>
<feature type="region of interest" description="Disordered" evidence="2">
    <location>
        <begin position="591"/>
        <end position="641"/>
    </location>
</feature>
<dbReference type="PANTHER" id="PTHR46572">
    <property type="entry name" value="RHO1 GDP-GTP EXCHANGE PROTEIN 1-RELATED"/>
    <property type="match status" value="1"/>
</dbReference>
<feature type="compositionally biased region" description="Low complexity" evidence="2">
    <location>
        <begin position="34"/>
        <end position="47"/>
    </location>
</feature>
<evidence type="ECO:0000256" key="2">
    <source>
        <dbReference type="SAM" id="MobiDB-lite"/>
    </source>
</evidence>
<proteinExistence type="predicted"/>
<evidence type="ECO:0000313" key="5">
    <source>
        <dbReference type="EMBL" id="KAE8270236.1"/>
    </source>
</evidence>
<feature type="region of interest" description="Disordered" evidence="2">
    <location>
        <begin position="346"/>
        <end position="375"/>
    </location>
</feature>
<feature type="compositionally biased region" description="Polar residues" evidence="2">
    <location>
        <begin position="130"/>
        <end position="142"/>
    </location>
</feature>
<evidence type="ECO:0000259" key="4">
    <source>
        <dbReference type="PROSITE" id="PS50219"/>
    </source>
</evidence>
<feature type="compositionally biased region" description="Basic and acidic residues" evidence="2">
    <location>
        <begin position="609"/>
        <end position="622"/>
    </location>
</feature>
<dbReference type="SMART" id="SM00036">
    <property type="entry name" value="CNH"/>
    <property type="match status" value="1"/>
</dbReference>
<dbReference type="InterPro" id="IPR052233">
    <property type="entry name" value="Rho-type_GEFs"/>
</dbReference>
<dbReference type="InterPro" id="IPR001180">
    <property type="entry name" value="CNH_dom"/>
</dbReference>
<dbReference type="Pfam" id="PF00621">
    <property type="entry name" value="RhoGEF"/>
    <property type="match status" value="1"/>
</dbReference>
<dbReference type="PROSITE" id="PS50010">
    <property type="entry name" value="DH_2"/>
    <property type="match status" value="1"/>
</dbReference>
<dbReference type="Pfam" id="PF00780">
    <property type="entry name" value="CNH"/>
    <property type="match status" value="1"/>
</dbReference>
<evidence type="ECO:0000259" key="3">
    <source>
        <dbReference type="PROSITE" id="PS50010"/>
    </source>
</evidence>
<dbReference type="GO" id="GO:0005085">
    <property type="term" value="F:guanyl-nucleotide exchange factor activity"/>
    <property type="evidence" value="ECO:0007669"/>
    <property type="project" value="UniProtKB-KW"/>
</dbReference>
<feature type="region of interest" description="Disordered" evidence="2">
    <location>
        <begin position="263"/>
        <end position="298"/>
    </location>
</feature>
<dbReference type="PANTHER" id="PTHR46572:SF1">
    <property type="entry name" value="RHO1 GUANINE NUCLEOTIDE EXCHANGE FACTOR TUS1"/>
    <property type="match status" value="1"/>
</dbReference>
<reference evidence="5" key="2">
    <citation type="journal article" date="2019" name="IMA Fungus">
        <title>Genome sequencing and comparison of five Tilletia species to identify candidate genes for the detection of regulated species infecting wheat.</title>
        <authorList>
            <person name="Nguyen H.D.T."/>
            <person name="Sultana T."/>
            <person name="Kesanakurti P."/>
            <person name="Hambleton S."/>
        </authorList>
    </citation>
    <scope>NUCLEOTIDE SEQUENCE</scope>
    <source>
        <strain evidence="5">DAOMC 236422</strain>
    </source>
</reference>
<feature type="region of interest" description="Disordered" evidence="2">
    <location>
        <begin position="1"/>
        <end position="114"/>
    </location>
</feature>
<feature type="compositionally biased region" description="Pro residues" evidence="2">
    <location>
        <begin position="7"/>
        <end position="20"/>
    </location>
</feature>
<name>A0A8X7T648_9BASI</name>
<organism evidence="5 6">
    <name type="scientific">Tilletia walkeri</name>
    <dbReference type="NCBI Taxonomy" id="117179"/>
    <lineage>
        <taxon>Eukaryota</taxon>
        <taxon>Fungi</taxon>
        <taxon>Dikarya</taxon>
        <taxon>Basidiomycota</taxon>
        <taxon>Ustilaginomycotina</taxon>
        <taxon>Exobasidiomycetes</taxon>
        <taxon>Tilletiales</taxon>
        <taxon>Tilletiaceae</taxon>
        <taxon>Tilletia</taxon>
    </lineage>
</organism>
<reference evidence="5" key="1">
    <citation type="submission" date="2016-04" db="EMBL/GenBank/DDBJ databases">
        <authorList>
            <person name="Nguyen H.D."/>
            <person name="Samba Siva P."/>
            <person name="Cullis J."/>
            <person name="Levesque C.A."/>
            <person name="Hambleton S."/>
        </authorList>
    </citation>
    <scope>NUCLEOTIDE SEQUENCE</scope>
    <source>
        <strain evidence="5">DAOMC 236422</strain>
    </source>
</reference>
<feature type="region of interest" description="Disordered" evidence="2">
    <location>
        <begin position="415"/>
        <end position="450"/>
    </location>
</feature>
<accession>A0A8X7T648</accession>
<feature type="compositionally biased region" description="Low complexity" evidence="2">
    <location>
        <begin position="429"/>
        <end position="446"/>
    </location>
</feature>